<evidence type="ECO:0000256" key="1">
    <source>
        <dbReference type="ARBA" id="ARBA00022527"/>
    </source>
</evidence>
<dbReference type="InterPro" id="IPR011009">
    <property type="entry name" value="Kinase-like_dom_sf"/>
</dbReference>
<dbReference type="SUPFAM" id="SSF56112">
    <property type="entry name" value="Protein kinase-like (PK-like)"/>
    <property type="match status" value="1"/>
</dbReference>
<dbReference type="GO" id="GO:0042771">
    <property type="term" value="P:intrinsic apoptotic signaling pathway in response to DNA damage by p53 class mediator"/>
    <property type="evidence" value="ECO:0007669"/>
    <property type="project" value="TreeGrafter"/>
</dbReference>
<name>A0A8C1LWV3_CYPCA</name>
<accession>A0A8C1LWV3</accession>
<dbReference type="GO" id="GO:0007224">
    <property type="term" value="P:smoothened signaling pathway"/>
    <property type="evidence" value="ECO:0007669"/>
    <property type="project" value="TreeGrafter"/>
</dbReference>
<organism evidence="8 9">
    <name type="scientific">Cyprinus carpio</name>
    <name type="common">Common carp</name>
    <dbReference type="NCBI Taxonomy" id="7962"/>
    <lineage>
        <taxon>Eukaryota</taxon>
        <taxon>Metazoa</taxon>
        <taxon>Chordata</taxon>
        <taxon>Craniata</taxon>
        <taxon>Vertebrata</taxon>
        <taxon>Euteleostomi</taxon>
        <taxon>Actinopterygii</taxon>
        <taxon>Neopterygii</taxon>
        <taxon>Teleostei</taxon>
        <taxon>Ostariophysi</taxon>
        <taxon>Cypriniformes</taxon>
        <taxon>Cyprinidae</taxon>
        <taxon>Cyprininae</taxon>
        <taxon>Cyprinus</taxon>
    </lineage>
</organism>
<sequence>KELDINIYVLEFLGRGTFGQVAKCWKRGTNEIMAIKILKNHPSYARQGQIEVSS</sequence>
<dbReference type="GO" id="GO:0004713">
    <property type="term" value="F:protein tyrosine kinase activity"/>
    <property type="evidence" value="ECO:0007669"/>
    <property type="project" value="TreeGrafter"/>
</dbReference>
<dbReference type="PROSITE" id="PS00107">
    <property type="entry name" value="PROTEIN_KINASE_ATP"/>
    <property type="match status" value="1"/>
</dbReference>
<protein>
    <recommendedName>
        <fullName evidence="7">Protein kinase domain-containing protein</fullName>
    </recommendedName>
</protein>
<evidence type="ECO:0000256" key="6">
    <source>
        <dbReference type="PROSITE-ProRule" id="PRU10141"/>
    </source>
</evidence>
<evidence type="ECO:0000259" key="7">
    <source>
        <dbReference type="PROSITE" id="PS50011"/>
    </source>
</evidence>
<dbReference type="Ensembl" id="ENSCCRT00010075181.1">
    <property type="protein sequence ID" value="ENSCCRP00010068054.1"/>
    <property type="gene ID" value="ENSCCRG00010029499.1"/>
</dbReference>
<evidence type="ECO:0000256" key="3">
    <source>
        <dbReference type="ARBA" id="ARBA00022741"/>
    </source>
</evidence>
<dbReference type="GO" id="GO:0005737">
    <property type="term" value="C:cytoplasm"/>
    <property type="evidence" value="ECO:0007669"/>
    <property type="project" value="TreeGrafter"/>
</dbReference>
<dbReference type="Gene3D" id="3.30.200.20">
    <property type="entry name" value="Phosphorylase Kinase, domain 1"/>
    <property type="match status" value="1"/>
</dbReference>
<dbReference type="GO" id="GO:0005524">
    <property type="term" value="F:ATP binding"/>
    <property type="evidence" value="ECO:0007669"/>
    <property type="project" value="UniProtKB-UniRule"/>
</dbReference>
<dbReference type="AlphaFoldDB" id="A0A8C1LWV3"/>
<dbReference type="GO" id="GO:0016605">
    <property type="term" value="C:PML body"/>
    <property type="evidence" value="ECO:0007669"/>
    <property type="project" value="TreeGrafter"/>
</dbReference>
<dbReference type="PANTHER" id="PTHR24058:SF43">
    <property type="entry name" value="HOMEODOMAIN-INTERACTING PROTEIN KINASE 1"/>
    <property type="match status" value="1"/>
</dbReference>
<dbReference type="InterPro" id="IPR000719">
    <property type="entry name" value="Prot_kinase_dom"/>
</dbReference>
<evidence type="ECO:0000313" key="9">
    <source>
        <dbReference type="Proteomes" id="UP000694427"/>
    </source>
</evidence>
<reference evidence="8" key="2">
    <citation type="submission" date="2025-09" db="UniProtKB">
        <authorList>
            <consortium name="Ensembl"/>
        </authorList>
    </citation>
    <scope>IDENTIFICATION</scope>
</reference>
<dbReference type="InterPro" id="IPR017441">
    <property type="entry name" value="Protein_kinase_ATP_BS"/>
</dbReference>
<dbReference type="PROSITE" id="PS50011">
    <property type="entry name" value="PROTEIN_KINASE_DOM"/>
    <property type="match status" value="1"/>
</dbReference>
<keyword evidence="3 6" id="KW-0547">Nucleotide-binding</keyword>
<reference evidence="8" key="1">
    <citation type="submission" date="2025-08" db="UniProtKB">
        <authorList>
            <consortium name="Ensembl"/>
        </authorList>
    </citation>
    <scope>IDENTIFICATION</scope>
</reference>
<feature type="binding site" evidence="6">
    <location>
        <position position="36"/>
    </location>
    <ligand>
        <name>ATP</name>
        <dbReference type="ChEBI" id="CHEBI:30616"/>
    </ligand>
</feature>
<keyword evidence="9" id="KW-1185">Reference proteome</keyword>
<evidence type="ECO:0000256" key="2">
    <source>
        <dbReference type="ARBA" id="ARBA00022679"/>
    </source>
</evidence>
<dbReference type="PANTHER" id="PTHR24058">
    <property type="entry name" value="DUAL SPECIFICITY PROTEIN KINASE"/>
    <property type="match status" value="1"/>
</dbReference>
<dbReference type="Proteomes" id="UP000694427">
    <property type="component" value="Unplaced"/>
</dbReference>
<keyword evidence="5 6" id="KW-0067">ATP-binding</keyword>
<keyword evidence="1" id="KW-0723">Serine/threonine-protein kinase</keyword>
<feature type="domain" description="Protein kinase" evidence="7">
    <location>
        <begin position="7"/>
        <end position="54"/>
    </location>
</feature>
<evidence type="ECO:0000256" key="4">
    <source>
        <dbReference type="ARBA" id="ARBA00022777"/>
    </source>
</evidence>
<keyword evidence="2" id="KW-0808">Transferase</keyword>
<dbReference type="GO" id="GO:0004674">
    <property type="term" value="F:protein serine/threonine kinase activity"/>
    <property type="evidence" value="ECO:0007669"/>
    <property type="project" value="UniProtKB-KW"/>
</dbReference>
<proteinExistence type="predicted"/>
<keyword evidence="4" id="KW-0418">Kinase</keyword>
<dbReference type="InterPro" id="IPR050494">
    <property type="entry name" value="Ser_Thr_dual-spec_kinase"/>
</dbReference>
<evidence type="ECO:0000313" key="8">
    <source>
        <dbReference type="Ensembl" id="ENSCCRP00010068054.1"/>
    </source>
</evidence>
<evidence type="ECO:0000256" key="5">
    <source>
        <dbReference type="ARBA" id="ARBA00022840"/>
    </source>
</evidence>